<evidence type="ECO:0000313" key="2">
    <source>
        <dbReference type="Proteomes" id="UP000053989"/>
    </source>
</evidence>
<dbReference type="InParanoid" id="A0A0C3ANZ8"/>
<dbReference type="HOGENOM" id="CLU_116351_1_0_1"/>
<feature type="non-terminal residue" evidence="1">
    <location>
        <position position="105"/>
    </location>
</feature>
<evidence type="ECO:0000313" key="1">
    <source>
        <dbReference type="EMBL" id="KIM66682.1"/>
    </source>
</evidence>
<proteinExistence type="predicted"/>
<reference evidence="1 2" key="1">
    <citation type="submission" date="2014-04" db="EMBL/GenBank/DDBJ databases">
        <authorList>
            <consortium name="DOE Joint Genome Institute"/>
            <person name="Kuo A."/>
            <person name="Kohler A."/>
            <person name="Nagy L.G."/>
            <person name="Floudas D."/>
            <person name="Copeland A."/>
            <person name="Barry K.W."/>
            <person name="Cichocki N."/>
            <person name="Veneault-Fourrey C."/>
            <person name="LaButti K."/>
            <person name="Lindquist E.A."/>
            <person name="Lipzen A."/>
            <person name="Lundell T."/>
            <person name="Morin E."/>
            <person name="Murat C."/>
            <person name="Sun H."/>
            <person name="Tunlid A."/>
            <person name="Henrissat B."/>
            <person name="Grigoriev I.V."/>
            <person name="Hibbett D.S."/>
            <person name="Martin F."/>
            <person name="Nordberg H.P."/>
            <person name="Cantor M.N."/>
            <person name="Hua S.X."/>
        </authorList>
    </citation>
    <scope>NUCLEOTIDE SEQUENCE [LARGE SCALE GENOMIC DNA]</scope>
    <source>
        <strain evidence="1 2">Foug A</strain>
    </source>
</reference>
<dbReference type="AlphaFoldDB" id="A0A0C3ANZ8"/>
<protein>
    <submittedName>
        <fullName evidence="1">Uncharacterized protein</fullName>
    </submittedName>
</protein>
<dbReference type="OrthoDB" id="2604723at2759"/>
<keyword evidence="2" id="KW-1185">Reference proteome</keyword>
<sequence>MPPFSELAVARFVQTSSLSCPSSSNSRWAIAVTFSSAKSSGSIVYQISGTYTDYALATPASVTLSSPPNSQGIVPGYRYITKTAIGLADIEKLATLHSTLRDITI</sequence>
<dbReference type="Proteomes" id="UP000053989">
    <property type="component" value="Unassembled WGS sequence"/>
</dbReference>
<reference evidence="2" key="2">
    <citation type="submission" date="2015-01" db="EMBL/GenBank/DDBJ databases">
        <title>Evolutionary Origins and Diversification of the Mycorrhizal Mutualists.</title>
        <authorList>
            <consortium name="DOE Joint Genome Institute"/>
            <consortium name="Mycorrhizal Genomics Consortium"/>
            <person name="Kohler A."/>
            <person name="Kuo A."/>
            <person name="Nagy L.G."/>
            <person name="Floudas D."/>
            <person name="Copeland A."/>
            <person name="Barry K.W."/>
            <person name="Cichocki N."/>
            <person name="Veneault-Fourrey C."/>
            <person name="LaButti K."/>
            <person name="Lindquist E.A."/>
            <person name="Lipzen A."/>
            <person name="Lundell T."/>
            <person name="Morin E."/>
            <person name="Murat C."/>
            <person name="Riley R."/>
            <person name="Ohm R."/>
            <person name="Sun H."/>
            <person name="Tunlid A."/>
            <person name="Henrissat B."/>
            <person name="Grigoriev I.V."/>
            <person name="Hibbett D.S."/>
            <person name="Martin F."/>
        </authorList>
    </citation>
    <scope>NUCLEOTIDE SEQUENCE [LARGE SCALE GENOMIC DNA]</scope>
    <source>
        <strain evidence="2">Foug A</strain>
    </source>
</reference>
<dbReference type="EMBL" id="KN822016">
    <property type="protein sequence ID" value="KIM66682.1"/>
    <property type="molecule type" value="Genomic_DNA"/>
</dbReference>
<organism evidence="1 2">
    <name type="scientific">Scleroderma citrinum Foug A</name>
    <dbReference type="NCBI Taxonomy" id="1036808"/>
    <lineage>
        <taxon>Eukaryota</taxon>
        <taxon>Fungi</taxon>
        <taxon>Dikarya</taxon>
        <taxon>Basidiomycota</taxon>
        <taxon>Agaricomycotina</taxon>
        <taxon>Agaricomycetes</taxon>
        <taxon>Agaricomycetidae</taxon>
        <taxon>Boletales</taxon>
        <taxon>Sclerodermatineae</taxon>
        <taxon>Sclerodermataceae</taxon>
        <taxon>Scleroderma</taxon>
    </lineage>
</organism>
<accession>A0A0C3ANZ8</accession>
<gene>
    <name evidence="1" type="ORF">SCLCIDRAFT_89696</name>
</gene>
<name>A0A0C3ANZ8_9AGAM</name>